<gene>
    <name evidence="4" type="ORF">F8566_05020</name>
</gene>
<dbReference type="SMART" id="SM01008">
    <property type="entry name" value="Ald_Xan_dh_C"/>
    <property type="match status" value="1"/>
</dbReference>
<dbReference type="InterPro" id="IPR008274">
    <property type="entry name" value="AldOxase/xan_DH_MoCoBD1"/>
</dbReference>
<dbReference type="GO" id="GO:0016491">
    <property type="term" value="F:oxidoreductase activity"/>
    <property type="evidence" value="ECO:0007669"/>
    <property type="project" value="UniProtKB-KW"/>
</dbReference>
<evidence type="ECO:0000256" key="1">
    <source>
        <dbReference type="ARBA" id="ARBA00022505"/>
    </source>
</evidence>
<organism evidence="4 5">
    <name type="scientific">Actinomadura rudentiformis</name>
    <dbReference type="NCBI Taxonomy" id="359158"/>
    <lineage>
        <taxon>Bacteria</taxon>
        <taxon>Bacillati</taxon>
        <taxon>Actinomycetota</taxon>
        <taxon>Actinomycetes</taxon>
        <taxon>Streptosporangiales</taxon>
        <taxon>Thermomonosporaceae</taxon>
        <taxon>Actinomadura</taxon>
    </lineage>
</organism>
<dbReference type="InterPro" id="IPR037165">
    <property type="entry name" value="AldOxase/xan_DH_Mopterin-bd_sf"/>
</dbReference>
<dbReference type="Gene3D" id="3.90.1170.50">
    <property type="entry name" value="Aldehyde oxidase/xanthine dehydrogenase, a/b hammerhead"/>
    <property type="match status" value="1"/>
</dbReference>
<keyword evidence="5" id="KW-1185">Reference proteome</keyword>
<dbReference type="SUPFAM" id="SSF56003">
    <property type="entry name" value="Molybdenum cofactor-binding domain"/>
    <property type="match status" value="1"/>
</dbReference>
<dbReference type="Gene3D" id="3.30.365.10">
    <property type="entry name" value="Aldehyde oxidase/xanthine dehydrogenase, molybdopterin binding domain"/>
    <property type="match status" value="5"/>
</dbReference>
<dbReference type="InterPro" id="IPR036856">
    <property type="entry name" value="Ald_Oxase/Xan_DH_a/b_sf"/>
</dbReference>
<dbReference type="Proteomes" id="UP000468735">
    <property type="component" value="Unassembled WGS sequence"/>
</dbReference>
<dbReference type="SUPFAM" id="SSF54665">
    <property type="entry name" value="CO dehydrogenase molybdoprotein N-domain-like"/>
    <property type="match status" value="1"/>
</dbReference>
<sequence length="672" mass="72048">MRPLERVEARDKVTGAARYAIEYPVEGAAHVVAVAATIGRGEIESVAAAEVLAMPGVLAVLSCENAPKLNSVDDAELEVFQSRTVSYRGQLVAAVVAETLETAREAAARLRIGYRAEQHDVHLRDGQSGFRADVDQGDPEAALAEAAVSIDETYTTPAEHNNPMEPHATLAEWNEDGLTVHDSNQGSTTVRDTLAKVFDLDPAKVRVISPHVGGGFGSKGTPRPTAVLAAMAAREVKRPVKLAFTRQQMFSMTGYRTPTIQRVRLGADADGRLSAIVHEVIEQNSTVREFTEKTAGPSRIMYRAPHRRMAHRLVQLDVPATSWMRGPGETPGMWGLESAMDELAVTMGIDPIELRIRNEPETSPEDGLPWSSRNLVACLREGAERFGWTGRRAGREGRTLTGMGVASATYPVNREPNTATARAEPDGRFTVRIAAADIGTGARTALTLIAAEALKADPGRVTVEIGNSDLPKASLAGGSTGTASWGTAVHNACEALLAELDAPIPPEGVEVTVDTKEELESQEKYARHAFGAHFVEVRVDIDTGEVRVPRMLGVFAAGRIINPTTARSQLIGGMTMGLGMALMEESTMDLEFGDYLNHDLAQYHVPVCADVRDLEAIWLDEKDPHLNPMGSKGIGEIGIVGAAAAVANAVHHATGVRVRDLPITPSRLLPSL</sequence>
<dbReference type="Pfam" id="PF20256">
    <property type="entry name" value="MoCoBD_2"/>
    <property type="match status" value="2"/>
</dbReference>
<keyword evidence="2" id="KW-0560">Oxidoreductase</keyword>
<protein>
    <submittedName>
        <fullName evidence="4">Xanthine dehydrogenase family protein molybdopterin-binding subunit</fullName>
    </submittedName>
</protein>
<dbReference type="Pfam" id="PF01315">
    <property type="entry name" value="Ald_Xan_dh_C"/>
    <property type="match status" value="1"/>
</dbReference>
<feature type="domain" description="Aldehyde oxidase/xanthine dehydrogenase a/b hammerhead" evidence="3">
    <location>
        <begin position="14"/>
        <end position="118"/>
    </location>
</feature>
<evidence type="ECO:0000313" key="5">
    <source>
        <dbReference type="Proteomes" id="UP000468735"/>
    </source>
</evidence>
<dbReference type="GO" id="GO:0005506">
    <property type="term" value="F:iron ion binding"/>
    <property type="evidence" value="ECO:0007669"/>
    <property type="project" value="InterPro"/>
</dbReference>
<dbReference type="InterPro" id="IPR046867">
    <property type="entry name" value="AldOxase/xan_DH_MoCoBD2"/>
</dbReference>
<evidence type="ECO:0000259" key="3">
    <source>
        <dbReference type="SMART" id="SM01008"/>
    </source>
</evidence>
<dbReference type="OrthoDB" id="9758509at2"/>
<proteinExistence type="predicted"/>
<dbReference type="PANTHER" id="PTHR11908">
    <property type="entry name" value="XANTHINE DEHYDROGENASE"/>
    <property type="match status" value="1"/>
</dbReference>
<accession>A0A6H9Z661</accession>
<evidence type="ECO:0000256" key="2">
    <source>
        <dbReference type="ARBA" id="ARBA00023002"/>
    </source>
</evidence>
<dbReference type="EMBL" id="WBMT01000002">
    <property type="protein sequence ID" value="KAB2351589.1"/>
    <property type="molecule type" value="Genomic_DNA"/>
</dbReference>
<reference evidence="4 5" key="1">
    <citation type="submission" date="2019-09" db="EMBL/GenBank/DDBJ databases">
        <title>Actinomadura physcomitrii sp. nov., a novel actinomycete isolated from moss [Physcomitrium sphaericum (Ludw) Fuernr].</title>
        <authorList>
            <person name="Zhuang X."/>
            <person name="Liu C."/>
        </authorList>
    </citation>
    <scope>NUCLEOTIDE SEQUENCE [LARGE SCALE GENOMIC DNA]</scope>
    <source>
        <strain evidence="4 5">HMC1</strain>
    </source>
</reference>
<dbReference type="RefSeq" id="WP_151558480.1">
    <property type="nucleotide sequence ID" value="NZ_WBMT01000002.1"/>
</dbReference>
<dbReference type="PANTHER" id="PTHR11908:SF132">
    <property type="entry name" value="ALDEHYDE OXIDASE 1-RELATED"/>
    <property type="match status" value="1"/>
</dbReference>
<dbReference type="InterPro" id="IPR000674">
    <property type="entry name" value="Ald_Oxase/Xan_DH_a/b"/>
</dbReference>
<dbReference type="InterPro" id="IPR016208">
    <property type="entry name" value="Ald_Oxase/xanthine_DH-like"/>
</dbReference>
<comment type="caution">
    <text evidence="4">The sequence shown here is derived from an EMBL/GenBank/DDBJ whole genome shotgun (WGS) entry which is preliminary data.</text>
</comment>
<name>A0A6H9Z661_9ACTN</name>
<dbReference type="Pfam" id="PF02738">
    <property type="entry name" value="MoCoBD_1"/>
    <property type="match status" value="1"/>
</dbReference>
<dbReference type="AlphaFoldDB" id="A0A6H9Z661"/>
<keyword evidence="1" id="KW-0500">Molybdenum</keyword>
<evidence type="ECO:0000313" key="4">
    <source>
        <dbReference type="EMBL" id="KAB2351589.1"/>
    </source>
</evidence>